<dbReference type="RefSeq" id="WP_127181336.1">
    <property type="nucleotide sequence ID" value="NZ_CP029078.1"/>
</dbReference>
<gene>
    <name evidence="3" type="ORF">DDJ31_06030</name>
    <name evidence="2" type="ORF">ELQ87_33230</name>
</gene>
<dbReference type="Gene3D" id="3.40.50.720">
    <property type="entry name" value="NAD(P)-binding Rossmann-like Domain"/>
    <property type="match status" value="1"/>
</dbReference>
<dbReference type="InterPro" id="IPR036291">
    <property type="entry name" value="NAD(P)-bd_dom_sf"/>
</dbReference>
<reference evidence="3 5" key="1">
    <citation type="submission" date="2018-04" db="EMBL/GenBank/DDBJ databases">
        <title>Complete genome sequences of Streptomyces griseoviridis K61 and characterization of antagonistic properties of biological control agents.</title>
        <authorList>
            <person name="Mariita R.M."/>
            <person name="Sello J.K."/>
        </authorList>
    </citation>
    <scope>NUCLEOTIDE SEQUENCE [LARGE SCALE GENOMIC DNA]</scope>
    <source>
        <strain evidence="3 5">K61</strain>
    </source>
</reference>
<dbReference type="PANTHER" id="PTHR48079:SF6">
    <property type="entry name" value="NAD(P)-BINDING DOMAIN-CONTAINING PROTEIN-RELATED"/>
    <property type="match status" value="1"/>
</dbReference>
<dbReference type="SUPFAM" id="SSF51735">
    <property type="entry name" value="NAD(P)-binding Rossmann-fold domains"/>
    <property type="match status" value="1"/>
</dbReference>
<dbReference type="InterPro" id="IPR051783">
    <property type="entry name" value="NAD(P)-dependent_oxidoreduct"/>
</dbReference>
<dbReference type="InterPro" id="IPR001509">
    <property type="entry name" value="Epimerase_deHydtase"/>
</dbReference>
<sequence>MRVFVAGATGAVGSLLVPMLIAAGHEVTGTSRTPAGAERIRSLGATAVTADALDAEGLRQAVGAAAPEAVIHQLTDLSDADGAANGRLRREGTRNLVEAARAAGVGRIVAQSISWAYAPGEGPADEAVPLDSAAAEPRAGTVAAVRALEETAAELETAVVLRYGLLYGPGTWYAPGGAFAAALAGDRSARFLGSTVANDAVSSFVHVADAAGAALAALDWPGGPVNIVDDEPAPAREWLPALADALGAPAPDAVAGRLGWERGALNTLAHSRGWRPERPTWRTGFAAQGDAR</sequence>
<name>A0A3Q9KY18_STRGD</name>
<accession>A0A3Q9KY18</accession>
<dbReference type="Proteomes" id="UP000501753">
    <property type="component" value="Chromosome"/>
</dbReference>
<evidence type="ECO:0000259" key="1">
    <source>
        <dbReference type="Pfam" id="PF01370"/>
    </source>
</evidence>
<dbReference type="OrthoDB" id="9787292at2"/>
<dbReference type="Proteomes" id="UP000271291">
    <property type="component" value="Chromosome"/>
</dbReference>
<dbReference type="PANTHER" id="PTHR48079">
    <property type="entry name" value="PROTEIN YEEZ"/>
    <property type="match status" value="1"/>
</dbReference>
<proteinExistence type="predicted"/>
<dbReference type="GO" id="GO:0004029">
    <property type="term" value="F:aldehyde dehydrogenase (NAD+) activity"/>
    <property type="evidence" value="ECO:0007669"/>
    <property type="project" value="TreeGrafter"/>
</dbReference>
<evidence type="ECO:0000313" key="2">
    <source>
        <dbReference type="EMBL" id="AZS88566.1"/>
    </source>
</evidence>
<organism evidence="2 4">
    <name type="scientific">Streptomyces griseoviridis</name>
    <dbReference type="NCBI Taxonomy" id="45398"/>
    <lineage>
        <taxon>Bacteria</taxon>
        <taxon>Bacillati</taxon>
        <taxon>Actinomycetota</taxon>
        <taxon>Actinomycetes</taxon>
        <taxon>Kitasatosporales</taxon>
        <taxon>Streptomycetaceae</taxon>
        <taxon>Streptomyces</taxon>
    </lineage>
</organism>
<dbReference type="Pfam" id="PF01370">
    <property type="entry name" value="Epimerase"/>
    <property type="match status" value="1"/>
</dbReference>
<dbReference type="KEGG" id="sgd:ELQ87_33230"/>
<reference evidence="2 4" key="2">
    <citation type="submission" date="2018-12" db="EMBL/GenBank/DDBJ databases">
        <title>Streptomyces griseoviridis F1-27 complete genome.</title>
        <authorList>
            <person name="Mariita R.M."/>
            <person name="Sello J.K."/>
        </authorList>
    </citation>
    <scope>NUCLEOTIDE SEQUENCE [LARGE SCALE GENOMIC DNA]</scope>
    <source>
        <strain evidence="2 4">F1-27</strain>
    </source>
</reference>
<feature type="domain" description="NAD-dependent epimerase/dehydratase" evidence="1">
    <location>
        <begin position="3"/>
        <end position="220"/>
    </location>
</feature>
<dbReference type="GO" id="GO:0005737">
    <property type="term" value="C:cytoplasm"/>
    <property type="evidence" value="ECO:0007669"/>
    <property type="project" value="TreeGrafter"/>
</dbReference>
<evidence type="ECO:0000313" key="3">
    <source>
        <dbReference type="EMBL" id="QCN84593.1"/>
    </source>
</evidence>
<keyword evidence="5" id="KW-1185">Reference proteome</keyword>
<dbReference type="EMBL" id="CP034687">
    <property type="protein sequence ID" value="AZS88566.1"/>
    <property type="molecule type" value="Genomic_DNA"/>
</dbReference>
<protein>
    <submittedName>
        <fullName evidence="2">NAD(P)-dependent oxidoreductase</fullName>
    </submittedName>
    <submittedName>
        <fullName evidence="3">dTDP-glucose 4,6-dehydratase</fullName>
    </submittedName>
</protein>
<evidence type="ECO:0000313" key="5">
    <source>
        <dbReference type="Proteomes" id="UP000501753"/>
    </source>
</evidence>
<dbReference type="AlphaFoldDB" id="A0A3Q9KY18"/>
<dbReference type="EMBL" id="CP029078">
    <property type="protein sequence ID" value="QCN84593.1"/>
    <property type="molecule type" value="Genomic_DNA"/>
</dbReference>
<evidence type="ECO:0000313" key="4">
    <source>
        <dbReference type="Proteomes" id="UP000271291"/>
    </source>
</evidence>